<protein>
    <submittedName>
        <fullName evidence="2">Unnamed protein product</fullName>
    </submittedName>
</protein>
<name>A0A9W6XJT4_9STRA</name>
<evidence type="ECO:0000313" key="2">
    <source>
        <dbReference type="EMBL" id="GMF39891.1"/>
    </source>
</evidence>
<accession>A0A9W6XJT4</accession>
<gene>
    <name evidence="2" type="ORF">Pfra01_001203600</name>
</gene>
<dbReference type="Pfam" id="PF14223">
    <property type="entry name" value="Retrotran_gag_2"/>
    <property type="match status" value="1"/>
</dbReference>
<dbReference type="Proteomes" id="UP001165121">
    <property type="component" value="Unassembled WGS sequence"/>
</dbReference>
<reference evidence="2" key="1">
    <citation type="submission" date="2023-04" db="EMBL/GenBank/DDBJ databases">
        <title>Phytophthora fragariaefolia NBRC 109709.</title>
        <authorList>
            <person name="Ichikawa N."/>
            <person name="Sato H."/>
            <person name="Tonouchi N."/>
        </authorList>
    </citation>
    <scope>NUCLEOTIDE SEQUENCE</scope>
    <source>
        <strain evidence="2">NBRC 109709</strain>
    </source>
</reference>
<dbReference type="EMBL" id="BSXT01001197">
    <property type="protein sequence ID" value="GMF39891.1"/>
    <property type="molecule type" value="Genomic_DNA"/>
</dbReference>
<dbReference type="AlphaFoldDB" id="A0A9W6XJT4"/>
<feature type="region of interest" description="Disordered" evidence="1">
    <location>
        <begin position="138"/>
        <end position="157"/>
    </location>
</feature>
<evidence type="ECO:0000313" key="3">
    <source>
        <dbReference type="Proteomes" id="UP001165121"/>
    </source>
</evidence>
<proteinExistence type="predicted"/>
<organism evidence="2 3">
    <name type="scientific">Phytophthora fragariaefolia</name>
    <dbReference type="NCBI Taxonomy" id="1490495"/>
    <lineage>
        <taxon>Eukaryota</taxon>
        <taxon>Sar</taxon>
        <taxon>Stramenopiles</taxon>
        <taxon>Oomycota</taxon>
        <taxon>Peronosporomycetes</taxon>
        <taxon>Peronosporales</taxon>
        <taxon>Peronosporaceae</taxon>
        <taxon>Phytophthora</taxon>
    </lineage>
</organism>
<keyword evidence="3" id="KW-1185">Reference proteome</keyword>
<evidence type="ECO:0000256" key="1">
    <source>
        <dbReference type="SAM" id="MobiDB-lite"/>
    </source>
</evidence>
<dbReference type="OrthoDB" id="7920740at2759"/>
<comment type="caution">
    <text evidence="2">The sequence shown here is derived from an EMBL/GenBank/DDBJ whole genome shotgun (WGS) entry which is preliminary data.</text>
</comment>
<sequence length="157" mass="17845">MIRTAKTAKEASTTLDSFFVKRTIHNRIQLWKQVHEFKMTKGEKILEHLLKFDNRAMAMNAVGETISEDEQLVILLGGLTDDFDSIIKIIENKESVNMMEAKEMLLRETDSMRERKNTETALRATAHEVIRKPRQPLCGGHRGGRCSGATHSVNPSH</sequence>